<feature type="transmembrane region" description="Helical" evidence="2">
    <location>
        <begin position="417"/>
        <end position="437"/>
    </location>
</feature>
<feature type="region of interest" description="Disordered" evidence="1">
    <location>
        <begin position="51"/>
        <end position="71"/>
    </location>
</feature>
<feature type="transmembrane region" description="Helical" evidence="2">
    <location>
        <begin position="672"/>
        <end position="689"/>
    </location>
</feature>
<feature type="transmembrane region" description="Helical" evidence="2">
    <location>
        <begin position="209"/>
        <end position="226"/>
    </location>
</feature>
<reference evidence="3 4" key="1">
    <citation type="submission" date="2014-07" db="EMBL/GenBank/DDBJ databases">
        <title>Genome of Chryseobacterium piperi CTM.</title>
        <authorList>
            <person name="Pipes S.E."/>
            <person name="Stropko S.J."/>
            <person name="Newman J.D."/>
        </authorList>
    </citation>
    <scope>NUCLEOTIDE SEQUENCE [LARGE SCALE GENOMIC DNA]</scope>
    <source>
        <strain evidence="3 4">CTM</strain>
    </source>
</reference>
<feature type="transmembrane region" description="Helical" evidence="2">
    <location>
        <begin position="443"/>
        <end position="466"/>
    </location>
</feature>
<organism evidence="3 4">
    <name type="scientific">Chryseobacterium piperi</name>
    <dbReference type="NCBI Taxonomy" id="558152"/>
    <lineage>
        <taxon>Bacteria</taxon>
        <taxon>Pseudomonadati</taxon>
        <taxon>Bacteroidota</taxon>
        <taxon>Flavobacteriia</taxon>
        <taxon>Flavobacteriales</taxon>
        <taxon>Weeksellaceae</taxon>
        <taxon>Chryseobacterium group</taxon>
        <taxon>Chryseobacterium</taxon>
    </lineage>
</organism>
<feature type="transmembrane region" description="Helical" evidence="2">
    <location>
        <begin position="607"/>
        <end position="626"/>
    </location>
</feature>
<dbReference type="OrthoDB" id="666059at2"/>
<evidence type="ECO:0000256" key="2">
    <source>
        <dbReference type="SAM" id="Phobius"/>
    </source>
</evidence>
<dbReference type="AlphaFoldDB" id="A0A086B7U6"/>
<feature type="transmembrane region" description="Helical" evidence="2">
    <location>
        <begin position="543"/>
        <end position="564"/>
    </location>
</feature>
<dbReference type="RefSeq" id="WP_034685666.1">
    <property type="nucleotide sequence ID" value="NZ_CP023049.2"/>
</dbReference>
<feature type="transmembrane region" description="Helical" evidence="2">
    <location>
        <begin position="258"/>
        <end position="275"/>
    </location>
</feature>
<feature type="transmembrane region" description="Helical" evidence="2">
    <location>
        <begin position="337"/>
        <end position="354"/>
    </location>
</feature>
<evidence type="ECO:0000256" key="1">
    <source>
        <dbReference type="SAM" id="MobiDB-lite"/>
    </source>
</evidence>
<dbReference type="Pfam" id="PF10101">
    <property type="entry name" value="DUF2339"/>
    <property type="match status" value="1"/>
</dbReference>
<keyword evidence="3" id="KW-0560">Oxidoreductase</keyword>
<feature type="transmembrane region" description="Helical" evidence="2">
    <location>
        <begin position="129"/>
        <end position="149"/>
    </location>
</feature>
<feature type="transmembrane region" description="Helical" evidence="2">
    <location>
        <begin position="646"/>
        <end position="665"/>
    </location>
</feature>
<evidence type="ECO:0000313" key="4">
    <source>
        <dbReference type="Proteomes" id="UP000028709"/>
    </source>
</evidence>
<dbReference type="PANTHER" id="PTHR38434:SF1">
    <property type="entry name" value="BLL2549 PROTEIN"/>
    <property type="match status" value="1"/>
</dbReference>
<dbReference type="PANTHER" id="PTHR38434">
    <property type="entry name" value="BLL2549 PROTEIN"/>
    <property type="match status" value="1"/>
</dbReference>
<feature type="compositionally biased region" description="Polar residues" evidence="1">
    <location>
        <begin position="57"/>
        <end position="71"/>
    </location>
</feature>
<keyword evidence="3" id="KW-0503">Monooxygenase</keyword>
<sequence>MENSLFILLIIVIVFIYNHLNNKIRKLENKISDLQRGTPKGNVISEIKKEQSDTREILSTPQTQSDTQSISQNQRLSEENIPVSQKDWFNPIVTFFKQNILAIIGIFTLVLGIGYFVKYAIDKNWIGELARVGIGFSIGAAILIIGHFLRKNYTIFSSIILGGGVAILYFTTTIAFREYHLFSLNTAFTITCLITLRSIVLSYYYKSEVLIIFSLVGGFLAPLMISNGTSNYVFLFTYLSVLNIGMLIIVFLKHWKSVGWVSFIFTSLYLLYWTVEKTELLSIYFYLFNYIIFYLFALQDYIRKNTPSTADILLLILINSFNTLGLVYLFNTLGYEPVNLFPIIFAVINGCLLFREYRTKNFGIHYSVFAGITISLITIAVALQFKTHLITSIWAIEATLLLFIWKKTKINIFRTCFYILFPLVIIAQLVTWSQYFTSKQLTVIFNPLFLTSTVTIITTLFNLVLFRQVPESDNQRNVFFESLFKIFSYAIIYFALLFEMAYQLSGKPFVITLNFALLLSIYYSFILLLLSKKMEMSEQFKTGFAYIVLLLIAAHVSVYASELISSIISKEVPKTIYGVYLLYLIPFIYLCWRLLPQLHFFTTKLSYWMVSCTIIMVISYELYHGYMLGNVENISNFYPSQKHFSILYLPIIWAVLASAFIYMGLKKDLNELSKIGFTLIAVMIVKLYAYDVWKMDNISRIIAFILLGVILLLSSFMFQRLKNIIRNLVEKKEENIEHENLKS</sequence>
<comment type="caution">
    <text evidence="3">The sequence shown here is derived from an EMBL/GenBank/DDBJ whole genome shotgun (WGS) entry which is preliminary data.</text>
</comment>
<dbReference type="Proteomes" id="UP000028709">
    <property type="component" value="Unassembled WGS sequence"/>
</dbReference>
<name>A0A086B7U6_9FLAO</name>
<feature type="transmembrane region" description="Helical" evidence="2">
    <location>
        <begin position="182"/>
        <end position="204"/>
    </location>
</feature>
<dbReference type="InterPro" id="IPR019286">
    <property type="entry name" value="DUF2339_TM"/>
</dbReference>
<feature type="transmembrane region" description="Helical" evidence="2">
    <location>
        <begin position="366"/>
        <end position="383"/>
    </location>
</feature>
<feature type="transmembrane region" description="Helical" evidence="2">
    <location>
        <begin position="156"/>
        <end position="176"/>
    </location>
</feature>
<accession>A0A086B7U6</accession>
<feature type="transmembrane region" description="Helical" evidence="2">
    <location>
        <begin position="281"/>
        <end position="298"/>
    </location>
</feature>
<feature type="transmembrane region" description="Helical" evidence="2">
    <location>
        <begin position="6"/>
        <end position="22"/>
    </location>
</feature>
<feature type="transmembrane region" description="Helical" evidence="2">
    <location>
        <begin position="701"/>
        <end position="718"/>
    </location>
</feature>
<feature type="transmembrane region" description="Helical" evidence="2">
    <location>
        <begin position="100"/>
        <end position="117"/>
    </location>
</feature>
<feature type="transmembrane region" description="Helical" evidence="2">
    <location>
        <begin position="232"/>
        <end position="251"/>
    </location>
</feature>
<dbReference type="eggNOG" id="COG5373">
    <property type="taxonomic scope" value="Bacteria"/>
</dbReference>
<keyword evidence="2" id="KW-0812">Transmembrane</keyword>
<evidence type="ECO:0000313" key="3">
    <source>
        <dbReference type="EMBL" id="KFF25010.1"/>
    </source>
</evidence>
<dbReference type="STRING" id="558152.IQ37_12920"/>
<dbReference type="KEGG" id="cpip:CJF12_07185"/>
<feature type="transmembrane region" description="Helical" evidence="2">
    <location>
        <begin position="310"/>
        <end position="331"/>
    </location>
</feature>
<feature type="transmembrane region" description="Helical" evidence="2">
    <location>
        <begin position="510"/>
        <end position="531"/>
    </location>
</feature>
<feature type="transmembrane region" description="Helical" evidence="2">
    <location>
        <begin position="389"/>
        <end position="405"/>
    </location>
</feature>
<protein>
    <submittedName>
        <fullName evidence="3">Beta-carotene 15,15'-monooxygenase</fullName>
    </submittedName>
</protein>
<dbReference type="EMBL" id="JPRJ01000024">
    <property type="protein sequence ID" value="KFF25010.1"/>
    <property type="molecule type" value="Genomic_DNA"/>
</dbReference>
<keyword evidence="2" id="KW-0472">Membrane</keyword>
<gene>
    <name evidence="3" type="ORF">IQ37_12920</name>
</gene>
<keyword evidence="2" id="KW-1133">Transmembrane helix</keyword>
<proteinExistence type="predicted"/>
<feature type="transmembrane region" description="Helical" evidence="2">
    <location>
        <begin position="576"/>
        <end position="595"/>
    </location>
</feature>
<feature type="transmembrane region" description="Helical" evidence="2">
    <location>
        <begin position="478"/>
        <end position="498"/>
    </location>
</feature>
<keyword evidence="4" id="KW-1185">Reference proteome</keyword>
<dbReference type="GO" id="GO:0004497">
    <property type="term" value="F:monooxygenase activity"/>
    <property type="evidence" value="ECO:0007669"/>
    <property type="project" value="UniProtKB-KW"/>
</dbReference>